<dbReference type="GO" id="GO:0042840">
    <property type="term" value="P:D-glucuronate catabolic process"/>
    <property type="evidence" value="ECO:0007669"/>
    <property type="project" value="TreeGrafter"/>
</dbReference>
<sequence>MLRVAVLGECMIELSQLANNEFKLGFGGDTSNTAIYLARCHGEADYFTALSDDTYSQQMIQCWQEEGVGTQHVKIQPNQLPGLYIINNDSSGERFFSYWRQNSPARSLLSVFPEVFDELKQYPIIFLSGITLSLYSQQDRNNLFAFLADYRAGGGIVAFDNNYRERNWQSIAEARQTFNTMMQLTDWAVISFDDEKSLYGEHSVDECINRWAKAGAKELVVKNGHHGCTLYAGGEVSFYPVTNIVKPVDTTAAGDSFNGAFLAAKLQGRSAAECIEAGQLCAATVIMHKGAIIDKAIDLSGGRS</sequence>
<dbReference type="Gene3D" id="3.40.1190.20">
    <property type="match status" value="1"/>
</dbReference>
<proteinExistence type="inferred from homology"/>
<dbReference type="PROSITE" id="PS00584">
    <property type="entry name" value="PFKB_KINASES_2"/>
    <property type="match status" value="1"/>
</dbReference>
<keyword evidence="2" id="KW-0808">Transferase</keyword>
<feature type="domain" description="Carbohydrate kinase PfkB" evidence="15">
    <location>
        <begin position="2"/>
        <end position="293"/>
    </location>
</feature>
<dbReference type="PANTHER" id="PTHR43085:SF15">
    <property type="entry name" value="2-DEHYDRO-3-DEOXYGLUCONOKINASE"/>
    <property type="match status" value="1"/>
</dbReference>
<dbReference type="EMBL" id="QRHA01000006">
    <property type="protein sequence ID" value="RDV25445.1"/>
    <property type="molecule type" value="Genomic_DNA"/>
</dbReference>
<evidence type="ECO:0000256" key="14">
    <source>
        <dbReference type="ARBA" id="ARBA00080545"/>
    </source>
</evidence>
<comment type="caution">
    <text evidence="16">The sequence shown here is derived from an EMBL/GenBank/DDBJ whole genome shotgun (WGS) entry which is preliminary data.</text>
</comment>
<dbReference type="GO" id="GO:0005524">
    <property type="term" value="F:ATP binding"/>
    <property type="evidence" value="ECO:0007669"/>
    <property type="project" value="UniProtKB-KW"/>
</dbReference>
<keyword evidence="17" id="KW-1185">Reference proteome</keyword>
<evidence type="ECO:0000256" key="7">
    <source>
        <dbReference type="ARBA" id="ARBA00043951"/>
    </source>
</evidence>
<evidence type="ECO:0000256" key="8">
    <source>
        <dbReference type="ARBA" id="ARBA00044254"/>
    </source>
</evidence>
<dbReference type="CDD" id="cd01166">
    <property type="entry name" value="KdgK"/>
    <property type="match status" value="1"/>
</dbReference>
<evidence type="ECO:0000313" key="16">
    <source>
        <dbReference type="EMBL" id="RDV25445.1"/>
    </source>
</evidence>
<evidence type="ECO:0000256" key="11">
    <source>
        <dbReference type="ARBA" id="ARBA00066369"/>
    </source>
</evidence>
<evidence type="ECO:0000256" key="13">
    <source>
        <dbReference type="ARBA" id="ARBA00075711"/>
    </source>
</evidence>
<accession>A0A3D8M6W7</accession>
<keyword evidence="3" id="KW-0547">Nucleotide-binding</keyword>
<evidence type="ECO:0000259" key="15">
    <source>
        <dbReference type="Pfam" id="PF00294"/>
    </source>
</evidence>
<dbReference type="GO" id="GO:0006974">
    <property type="term" value="P:DNA damage response"/>
    <property type="evidence" value="ECO:0007669"/>
    <property type="project" value="TreeGrafter"/>
</dbReference>
<dbReference type="Pfam" id="PF00294">
    <property type="entry name" value="PfkB"/>
    <property type="match status" value="1"/>
</dbReference>
<dbReference type="InterPro" id="IPR050306">
    <property type="entry name" value="PfkB_Carbo_kinase"/>
</dbReference>
<evidence type="ECO:0000256" key="2">
    <source>
        <dbReference type="ARBA" id="ARBA00022679"/>
    </source>
</evidence>
<keyword evidence="4 16" id="KW-0418">Kinase</keyword>
<evidence type="ECO:0000256" key="12">
    <source>
        <dbReference type="ARBA" id="ARBA00067931"/>
    </source>
</evidence>
<dbReference type="GO" id="GO:0019698">
    <property type="term" value="P:D-galacturonate catabolic process"/>
    <property type="evidence" value="ECO:0007669"/>
    <property type="project" value="TreeGrafter"/>
</dbReference>
<dbReference type="OrthoDB" id="9776822at2"/>
<dbReference type="RefSeq" id="WP_115593099.1">
    <property type="nucleotide sequence ID" value="NZ_QRHA01000006.1"/>
</dbReference>
<evidence type="ECO:0000256" key="10">
    <source>
        <dbReference type="ARBA" id="ARBA00054997"/>
    </source>
</evidence>
<dbReference type="GO" id="GO:0005829">
    <property type="term" value="C:cytosol"/>
    <property type="evidence" value="ECO:0007669"/>
    <property type="project" value="TreeGrafter"/>
</dbReference>
<evidence type="ECO:0000256" key="9">
    <source>
        <dbReference type="ARBA" id="ARBA00050729"/>
    </source>
</evidence>
<comment type="similarity">
    <text evidence="1">Belongs to the carbohydrate kinase PfkB family.</text>
</comment>
<comment type="catalytic activity">
    <reaction evidence="9">
        <text>2-dehydro-3-deoxy-D-gluconate + ATP = 2-dehydro-3-deoxy-6-phospho-D-gluconate + ADP + H(+)</text>
        <dbReference type="Rhea" id="RHEA:14797"/>
        <dbReference type="ChEBI" id="CHEBI:15378"/>
        <dbReference type="ChEBI" id="CHEBI:30616"/>
        <dbReference type="ChEBI" id="CHEBI:57569"/>
        <dbReference type="ChEBI" id="CHEBI:57990"/>
        <dbReference type="ChEBI" id="CHEBI:456216"/>
        <dbReference type="EC" id="2.7.1.45"/>
    </reaction>
</comment>
<comment type="pathway">
    <text evidence="7">Carbohydrate acid metabolism; 2-dehydro-3-deoxy-D-gluconate degradation; D-glyceraldehyde 3-phosphate and pyruvate from 2-dehydro-3-deoxy-D-gluconate: step 1/2.</text>
</comment>
<dbReference type="InterPro" id="IPR029056">
    <property type="entry name" value="Ribokinase-like"/>
</dbReference>
<dbReference type="PANTHER" id="PTHR43085">
    <property type="entry name" value="HEXOKINASE FAMILY MEMBER"/>
    <property type="match status" value="1"/>
</dbReference>
<dbReference type="FunFam" id="3.40.1190.20:FF:000011">
    <property type="entry name" value="2-dehydro-3-deoxygluconokinase, putative"/>
    <property type="match status" value="1"/>
</dbReference>
<evidence type="ECO:0000256" key="4">
    <source>
        <dbReference type="ARBA" id="ARBA00022777"/>
    </source>
</evidence>
<dbReference type="InterPro" id="IPR002173">
    <property type="entry name" value="Carboh/pur_kinase_PfkB_CS"/>
</dbReference>
<evidence type="ECO:0000256" key="5">
    <source>
        <dbReference type="ARBA" id="ARBA00022840"/>
    </source>
</evidence>
<dbReference type="Proteomes" id="UP000256561">
    <property type="component" value="Unassembled WGS sequence"/>
</dbReference>
<gene>
    <name evidence="16" type="ORF">DXV75_09075</name>
</gene>
<reference evidence="17" key="1">
    <citation type="submission" date="2018-08" db="EMBL/GenBank/DDBJ databases">
        <authorList>
            <person name="Zhang J."/>
            <person name="Du Z.-J."/>
        </authorList>
    </citation>
    <scope>NUCLEOTIDE SEQUENCE [LARGE SCALE GENOMIC DNA]</scope>
    <source>
        <strain evidence="17">KCTC 52655</strain>
    </source>
</reference>
<dbReference type="SUPFAM" id="SSF53613">
    <property type="entry name" value="Ribokinase-like"/>
    <property type="match status" value="1"/>
</dbReference>
<evidence type="ECO:0000313" key="17">
    <source>
        <dbReference type="Proteomes" id="UP000256561"/>
    </source>
</evidence>
<dbReference type="AlphaFoldDB" id="A0A3D8M6W7"/>
<evidence type="ECO:0000256" key="1">
    <source>
        <dbReference type="ARBA" id="ARBA00010688"/>
    </source>
</evidence>
<name>A0A3D8M6W7_9ALTE</name>
<protein>
    <recommendedName>
        <fullName evidence="12">2-dehydro-3-deoxygluconokinase</fullName>
        <ecNumber evidence="11">2.7.1.45</ecNumber>
    </recommendedName>
    <alternativeName>
        <fullName evidence="13">2-keto-3-deoxygluconokinase</fullName>
    </alternativeName>
    <alternativeName>
        <fullName evidence="14">3-deoxy-2-oxo-D-gluconate kinase</fullName>
    </alternativeName>
    <alternativeName>
        <fullName evidence="8">KDG kinase</fullName>
    </alternativeName>
</protein>
<dbReference type="EC" id="2.7.1.45" evidence="11"/>
<keyword evidence="6" id="KW-0119">Carbohydrate metabolism</keyword>
<evidence type="ECO:0000256" key="3">
    <source>
        <dbReference type="ARBA" id="ARBA00022741"/>
    </source>
</evidence>
<keyword evidence="5" id="KW-0067">ATP-binding</keyword>
<organism evidence="16 17">
    <name type="scientific">Alteromonas aestuariivivens</name>
    <dbReference type="NCBI Taxonomy" id="1938339"/>
    <lineage>
        <taxon>Bacteria</taxon>
        <taxon>Pseudomonadati</taxon>
        <taxon>Pseudomonadota</taxon>
        <taxon>Gammaproteobacteria</taxon>
        <taxon>Alteromonadales</taxon>
        <taxon>Alteromonadaceae</taxon>
        <taxon>Alteromonas/Salinimonas group</taxon>
        <taxon>Alteromonas</taxon>
    </lineage>
</organism>
<evidence type="ECO:0000256" key="6">
    <source>
        <dbReference type="ARBA" id="ARBA00023277"/>
    </source>
</evidence>
<comment type="function">
    <text evidence="10">Catalyzes the phosphorylation of 2-keto-3-deoxygluconate (KDG) to produce 2-keto-3-deoxy-6-phosphogluconate (KDPG).</text>
</comment>
<dbReference type="GO" id="GO:0008673">
    <property type="term" value="F:2-dehydro-3-deoxygluconokinase activity"/>
    <property type="evidence" value="ECO:0007669"/>
    <property type="project" value="UniProtKB-EC"/>
</dbReference>
<dbReference type="InterPro" id="IPR011611">
    <property type="entry name" value="PfkB_dom"/>
</dbReference>